<name>A0ACC4CPQ8_POPAL</name>
<evidence type="ECO:0000313" key="2">
    <source>
        <dbReference type="Proteomes" id="UP000309997"/>
    </source>
</evidence>
<sequence length="772" mass="84816">MNRYTFLSATLVLAIAVLSLNIPLQDWLSLGLKRLSTKKLAADLIVKNAVIFTSDASLPVADSMAIQNGRILRVGNYSSLQDLVGGGTRELNIEGKVLVPGFIDSHVHLIPGGLQMGRVELRGVNQKEEFVRRVKEAAGNVKQGSWVLGGGWNNDLWGGELPMASWLDDFTADNPVWLTRMDGHMGLANSLALKLAGINNSSNDPNGGTIAKSTHGEPTGLLIDAAMKLVLPLIPEVSVNERREAFLRASNLALTRGVTTIVDFGRYFPGASVEHSWEDLSDVYQWADSSGKMIIRVCLFFPMETWPRLIELIKKTGRALSDWIYLGGVKAFADGSLGSSSAFFFEPYAEEPHNYGLQVTDPESLFNMTAASDKLGLQVAIHAIGDRANEMVLDTYRSVALTNGMRDRRFRIEHAQHLAPGMPARFGEQGVVASVQPDHLLDDGDSAAKKLGVDRAQQGSYLFHSLLASNARLALGSDWPVANINPVGSIKTAIKRIPHGWKHAWMSSECLSLNDALIALNFQSQPLASLSIQKHHARPMNTQIQIFFRRNETYVAIESCLAFKSTDHAAHLHGAPGKKSQSLVFGIDANEVLVDVFDVEEQLVESCSFYHPATFDTIAVDTKEEEKIISELVASREGKEYHAKTGKSSMIAAMTSIKALLEEIDRTPADAVEYLTPNSLGADVENSLRVRFKLLNNKERSCAEEKGRSEAKGNEKTLVRGSSKEIENKKDSCLCFSPESEIKTNHSRMEELELKALEQGSMDRLCIRCKST</sequence>
<dbReference type="Proteomes" id="UP000309997">
    <property type="component" value="Unassembled WGS sequence"/>
</dbReference>
<evidence type="ECO:0000313" key="1">
    <source>
        <dbReference type="EMBL" id="KAL3599617.1"/>
    </source>
</evidence>
<dbReference type="EMBL" id="RCHU02000003">
    <property type="protein sequence ID" value="KAL3599617.1"/>
    <property type="molecule type" value="Genomic_DNA"/>
</dbReference>
<comment type="caution">
    <text evidence="1">The sequence shown here is derived from an EMBL/GenBank/DDBJ whole genome shotgun (WGS) entry which is preliminary data.</text>
</comment>
<keyword evidence="2" id="KW-1185">Reference proteome</keyword>
<reference evidence="1 2" key="1">
    <citation type="journal article" date="2024" name="Plant Biotechnol. J.">
        <title>Genome and CRISPR/Cas9 system of a widespread forest tree (Populus alba) in the world.</title>
        <authorList>
            <person name="Liu Y.J."/>
            <person name="Jiang P.F."/>
            <person name="Han X.M."/>
            <person name="Li X.Y."/>
            <person name="Wang H.M."/>
            <person name="Wang Y.J."/>
            <person name="Wang X.X."/>
            <person name="Zeng Q.Y."/>
        </authorList>
    </citation>
    <scope>NUCLEOTIDE SEQUENCE [LARGE SCALE GENOMIC DNA]</scope>
    <source>
        <strain evidence="2">cv. PAL-ZL1</strain>
    </source>
</reference>
<accession>A0ACC4CPQ8</accession>
<organism evidence="1 2">
    <name type="scientific">Populus alba</name>
    <name type="common">White poplar</name>
    <dbReference type="NCBI Taxonomy" id="43335"/>
    <lineage>
        <taxon>Eukaryota</taxon>
        <taxon>Viridiplantae</taxon>
        <taxon>Streptophyta</taxon>
        <taxon>Embryophyta</taxon>
        <taxon>Tracheophyta</taxon>
        <taxon>Spermatophyta</taxon>
        <taxon>Magnoliopsida</taxon>
        <taxon>eudicotyledons</taxon>
        <taxon>Gunneridae</taxon>
        <taxon>Pentapetalae</taxon>
        <taxon>rosids</taxon>
        <taxon>fabids</taxon>
        <taxon>Malpighiales</taxon>
        <taxon>Salicaceae</taxon>
        <taxon>Saliceae</taxon>
        <taxon>Populus</taxon>
    </lineage>
</organism>
<gene>
    <name evidence="1" type="ORF">D5086_007535</name>
</gene>
<proteinExistence type="predicted"/>
<protein>
    <submittedName>
        <fullName evidence="1">Uncharacterized protein</fullName>
    </submittedName>
</protein>